<name>A0AAD4AFK2_9GAMM</name>
<dbReference type="AlphaFoldDB" id="A0AAD4AFK2"/>
<reference evidence="1" key="1">
    <citation type="journal article" date="2012" name="J. Bacteriol.">
        <title>Genome sequences of type strains of seven species of the marine bacterium Pseudoalteromonas.</title>
        <authorList>
            <person name="Xie B.B."/>
            <person name="Shu Y.L."/>
            <person name="Qin Q.L."/>
            <person name="Rong J.C."/>
            <person name="Zhang X.Y."/>
            <person name="Chen X.L."/>
            <person name="Shi M."/>
            <person name="He H.L."/>
            <person name="Zhou B.C."/>
            <person name="Zhang Y.Z."/>
        </authorList>
    </citation>
    <scope>NUCLEOTIDE SEQUENCE</scope>
    <source>
        <strain evidence="1">DSM 8771</strain>
    </source>
</reference>
<sequence>MYGTTPCQARLQKVPLRTFSIEARNDWQLNLGVKCLKALRLKI</sequence>
<gene>
    <name evidence="1" type="ORF">PCIT_b1054</name>
</gene>
<organism evidence="1 2">
    <name type="scientific">Pseudoalteromonas citrea</name>
    <dbReference type="NCBI Taxonomy" id="43655"/>
    <lineage>
        <taxon>Bacteria</taxon>
        <taxon>Pseudomonadati</taxon>
        <taxon>Pseudomonadota</taxon>
        <taxon>Gammaproteobacteria</taxon>
        <taxon>Alteromonadales</taxon>
        <taxon>Pseudoalteromonadaceae</taxon>
        <taxon>Pseudoalteromonas</taxon>
    </lineage>
</organism>
<evidence type="ECO:0000313" key="2">
    <source>
        <dbReference type="Proteomes" id="UP000016487"/>
    </source>
</evidence>
<reference evidence="1" key="2">
    <citation type="submission" date="2015-03" db="EMBL/GenBank/DDBJ databases">
        <title>Genome sequence of Pseudoalteromonas citrea.</title>
        <authorList>
            <person name="Xie B.-B."/>
            <person name="Rong J.-C."/>
            <person name="Qin Q.-L."/>
            <person name="Zhang Y.-Z."/>
        </authorList>
    </citation>
    <scope>NUCLEOTIDE SEQUENCE</scope>
    <source>
        <strain evidence="1">DSM 8771</strain>
    </source>
</reference>
<protein>
    <submittedName>
        <fullName evidence="1">Uncharacterized protein</fullName>
    </submittedName>
</protein>
<comment type="caution">
    <text evidence="1">The sequence shown here is derived from an EMBL/GenBank/DDBJ whole genome shotgun (WGS) entry which is preliminary data.</text>
</comment>
<dbReference type="Proteomes" id="UP000016487">
    <property type="component" value="Unassembled WGS sequence"/>
</dbReference>
<accession>A0AAD4AFK2</accession>
<proteinExistence type="predicted"/>
<dbReference type="EMBL" id="AHBZ03000027">
    <property type="protein sequence ID" value="KAF7764948.1"/>
    <property type="molecule type" value="Genomic_DNA"/>
</dbReference>
<evidence type="ECO:0000313" key="1">
    <source>
        <dbReference type="EMBL" id="KAF7764948.1"/>
    </source>
</evidence>